<dbReference type="AlphaFoldDB" id="A0A955L6S2"/>
<dbReference type="EMBL" id="JAGQLK010000184">
    <property type="protein sequence ID" value="MCA9383945.1"/>
    <property type="molecule type" value="Genomic_DNA"/>
</dbReference>
<reference evidence="1" key="1">
    <citation type="submission" date="2020-04" db="EMBL/GenBank/DDBJ databases">
        <authorList>
            <person name="Zhang T."/>
        </authorList>
    </citation>
    <scope>NUCLEOTIDE SEQUENCE</scope>
    <source>
        <strain evidence="1">HKST-UBA14</strain>
    </source>
</reference>
<reference evidence="1" key="2">
    <citation type="journal article" date="2021" name="Microbiome">
        <title>Successional dynamics and alternative stable states in a saline activated sludge microbial community over 9 years.</title>
        <authorList>
            <person name="Wang Y."/>
            <person name="Ye J."/>
            <person name="Ju F."/>
            <person name="Liu L."/>
            <person name="Boyd J.A."/>
            <person name="Deng Y."/>
            <person name="Parks D.H."/>
            <person name="Jiang X."/>
            <person name="Yin X."/>
            <person name="Woodcroft B.J."/>
            <person name="Tyson G.W."/>
            <person name="Hugenholtz P."/>
            <person name="Polz M.F."/>
            <person name="Zhang T."/>
        </authorList>
    </citation>
    <scope>NUCLEOTIDE SEQUENCE</scope>
    <source>
        <strain evidence="1">HKST-UBA14</strain>
    </source>
</reference>
<comment type="caution">
    <text evidence="1">The sequence shown here is derived from an EMBL/GenBank/DDBJ whole genome shotgun (WGS) entry which is preliminary data.</text>
</comment>
<accession>A0A955L6S2</accession>
<evidence type="ECO:0000313" key="2">
    <source>
        <dbReference type="Proteomes" id="UP000783287"/>
    </source>
</evidence>
<sequence>MIKIIYSSQARNDLAHINWKIREKIVTFIGDLKQSRLNNKVQPIQDSDLLKISIENHVVIGEMDKESLNIIKVVKRPKIKLPEYEA</sequence>
<proteinExistence type="predicted"/>
<organism evidence="1 2">
    <name type="scientific">Candidatus Dojkabacteria bacterium</name>
    <dbReference type="NCBI Taxonomy" id="2099670"/>
    <lineage>
        <taxon>Bacteria</taxon>
        <taxon>Candidatus Dojkabacteria</taxon>
    </lineage>
</organism>
<protein>
    <submittedName>
        <fullName evidence="1">Uncharacterized protein</fullName>
    </submittedName>
</protein>
<evidence type="ECO:0000313" key="1">
    <source>
        <dbReference type="EMBL" id="MCA9383945.1"/>
    </source>
</evidence>
<name>A0A955L6S2_9BACT</name>
<dbReference type="Gene3D" id="3.30.2310.20">
    <property type="entry name" value="RelE-like"/>
    <property type="match status" value="1"/>
</dbReference>
<dbReference type="Proteomes" id="UP000783287">
    <property type="component" value="Unassembled WGS sequence"/>
</dbReference>
<gene>
    <name evidence="1" type="ORF">KC909_06310</name>
</gene>
<dbReference type="SUPFAM" id="SSF143011">
    <property type="entry name" value="RelE-like"/>
    <property type="match status" value="1"/>
</dbReference>
<dbReference type="InterPro" id="IPR035093">
    <property type="entry name" value="RelE/ParE_toxin_dom_sf"/>
</dbReference>